<sequence length="61" mass="7194">TMEKRLDDIRAYVQRLAAVLEPEEMLLLDRDQVMLCVADQEVSEDIFIPERMTLAERIRES</sequence>
<evidence type="ECO:0000313" key="2">
    <source>
        <dbReference type="Proteomes" id="UP000789920"/>
    </source>
</evidence>
<protein>
    <submittedName>
        <fullName evidence="1">15867_t:CDS:1</fullName>
    </submittedName>
</protein>
<comment type="caution">
    <text evidence="1">The sequence shown here is derived from an EMBL/GenBank/DDBJ whole genome shotgun (WGS) entry which is preliminary data.</text>
</comment>
<gene>
    <name evidence="1" type="ORF">RPERSI_LOCUS31199</name>
</gene>
<keyword evidence="2" id="KW-1185">Reference proteome</keyword>
<organism evidence="1 2">
    <name type="scientific">Racocetra persica</name>
    <dbReference type="NCBI Taxonomy" id="160502"/>
    <lineage>
        <taxon>Eukaryota</taxon>
        <taxon>Fungi</taxon>
        <taxon>Fungi incertae sedis</taxon>
        <taxon>Mucoromycota</taxon>
        <taxon>Glomeromycotina</taxon>
        <taxon>Glomeromycetes</taxon>
        <taxon>Diversisporales</taxon>
        <taxon>Gigasporaceae</taxon>
        <taxon>Racocetra</taxon>
    </lineage>
</organism>
<dbReference type="EMBL" id="CAJVQC010124863">
    <property type="protein sequence ID" value="CAG8839836.1"/>
    <property type="molecule type" value="Genomic_DNA"/>
</dbReference>
<evidence type="ECO:0000313" key="1">
    <source>
        <dbReference type="EMBL" id="CAG8839836.1"/>
    </source>
</evidence>
<reference evidence="1" key="1">
    <citation type="submission" date="2021-06" db="EMBL/GenBank/DDBJ databases">
        <authorList>
            <person name="Kallberg Y."/>
            <person name="Tangrot J."/>
            <person name="Rosling A."/>
        </authorList>
    </citation>
    <scope>NUCLEOTIDE SEQUENCE</scope>
    <source>
        <strain evidence="1">MA461A</strain>
    </source>
</reference>
<name>A0ACA9SHN5_9GLOM</name>
<proteinExistence type="predicted"/>
<dbReference type="Proteomes" id="UP000789920">
    <property type="component" value="Unassembled WGS sequence"/>
</dbReference>
<feature type="non-terminal residue" evidence="1">
    <location>
        <position position="61"/>
    </location>
</feature>
<feature type="non-terminal residue" evidence="1">
    <location>
        <position position="1"/>
    </location>
</feature>
<accession>A0ACA9SHN5</accession>